<comment type="subcellular location">
    <subcellularLocation>
        <location evidence="1 8">Cell membrane</location>
        <topology evidence="1 8">Peripheral membrane protein</topology>
    </subcellularLocation>
</comment>
<evidence type="ECO:0000256" key="5">
    <source>
        <dbReference type="ARBA" id="ARBA00023136"/>
    </source>
</evidence>
<dbReference type="NCBIfam" id="TIGR01216">
    <property type="entry name" value="ATP_synt_epsi"/>
    <property type="match status" value="1"/>
</dbReference>
<protein>
    <recommendedName>
        <fullName evidence="8">ATP synthase epsilon chain</fullName>
    </recommendedName>
    <alternativeName>
        <fullName evidence="8">ATP synthase F1 sector epsilon subunit</fullName>
    </alternativeName>
    <alternativeName>
        <fullName evidence="8">F-ATPase epsilon subunit</fullName>
    </alternativeName>
</protein>
<dbReference type="PANTHER" id="PTHR13822">
    <property type="entry name" value="ATP SYNTHASE DELTA/EPSILON CHAIN"/>
    <property type="match status" value="1"/>
</dbReference>
<dbReference type="STRING" id="1802519.A2961_01395"/>
<dbReference type="PANTHER" id="PTHR13822:SF10">
    <property type="entry name" value="ATP SYNTHASE EPSILON CHAIN, CHLOROPLASTIC"/>
    <property type="match status" value="1"/>
</dbReference>
<keyword evidence="5 8" id="KW-0472">Membrane</keyword>
<dbReference type="GO" id="GO:0045259">
    <property type="term" value="C:proton-transporting ATP synthase complex"/>
    <property type="evidence" value="ECO:0007669"/>
    <property type="project" value="UniProtKB-KW"/>
</dbReference>
<evidence type="ECO:0000256" key="9">
    <source>
        <dbReference type="RuleBase" id="RU003656"/>
    </source>
</evidence>
<dbReference type="InterPro" id="IPR001469">
    <property type="entry name" value="ATP_synth_F1_dsu/esu"/>
</dbReference>
<keyword evidence="8" id="KW-0375">Hydrogen ion transport</keyword>
<dbReference type="InterPro" id="IPR036771">
    <property type="entry name" value="ATPsynth_dsu/esu_N"/>
</dbReference>
<dbReference type="GO" id="GO:0046933">
    <property type="term" value="F:proton-transporting ATP synthase activity, rotational mechanism"/>
    <property type="evidence" value="ECO:0007669"/>
    <property type="project" value="UniProtKB-UniRule"/>
</dbReference>
<dbReference type="Pfam" id="PF02823">
    <property type="entry name" value="ATP-synt_DE_N"/>
    <property type="match status" value="1"/>
</dbReference>
<dbReference type="AlphaFoldDB" id="A0A1F8BKU0"/>
<name>A0A1F8BKU0_9BACT</name>
<dbReference type="GO" id="GO:0005524">
    <property type="term" value="F:ATP binding"/>
    <property type="evidence" value="ECO:0007669"/>
    <property type="project" value="UniProtKB-UniRule"/>
</dbReference>
<evidence type="ECO:0000313" key="12">
    <source>
        <dbReference type="Proteomes" id="UP000177082"/>
    </source>
</evidence>
<reference evidence="11 12" key="1">
    <citation type="journal article" date="2016" name="Nat. Commun.">
        <title>Thousands of microbial genomes shed light on interconnected biogeochemical processes in an aquifer system.</title>
        <authorList>
            <person name="Anantharaman K."/>
            <person name="Brown C.T."/>
            <person name="Hug L.A."/>
            <person name="Sharon I."/>
            <person name="Castelle C.J."/>
            <person name="Probst A.J."/>
            <person name="Thomas B.C."/>
            <person name="Singh A."/>
            <person name="Wilkins M.J."/>
            <person name="Karaoz U."/>
            <person name="Brodie E.L."/>
            <person name="Williams K.H."/>
            <person name="Hubbard S.S."/>
            <person name="Banfield J.F."/>
        </authorList>
    </citation>
    <scope>NUCLEOTIDE SEQUENCE [LARGE SCALE GENOMIC DNA]</scope>
</reference>
<comment type="subunit">
    <text evidence="8 9">F-type ATPases have 2 components, CF(1) - the catalytic core - and CF(0) - the membrane proton channel. CF(1) has five subunits: alpha(3), beta(3), gamma(1), delta(1), epsilon(1). CF(0) has three main subunits: a, b and c.</text>
</comment>
<evidence type="ECO:0000256" key="2">
    <source>
        <dbReference type="ARBA" id="ARBA00005712"/>
    </source>
</evidence>
<comment type="function">
    <text evidence="8">Produces ATP from ADP in the presence of a proton gradient across the membrane.</text>
</comment>
<proteinExistence type="inferred from homology"/>
<dbReference type="GO" id="GO:0005886">
    <property type="term" value="C:plasma membrane"/>
    <property type="evidence" value="ECO:0007669"/>
    <property type="project" value="UniProtKB-SubCell"/>
</dbReference>
<keyword evidence="8" id="KW-1003">Cell membrane</keyword>
<evidence type="ECO:0000259" key="10">
    <source>
        <dbReference type="Pfam" id="PF02823"/>
    </source>
</evidence>
<evidence type="ECO:0000256" key="4">
    <source>
        <dbReference type="ARBA" id="ARBA00023065"/>
    </source>
</evidence>
<evidence type="ECO:0000256" key="8">
    <source>
        <dbReference type="HAMAP-Rule" id="MF_00530"/>
    </source>
</evidence>
<gene>
    <name evidence="8" type="primary">atpC</name>
    <name evidence="11" type="ORF">A2961_01395</name>
</gene>
<dbReference type="Proteomes" id="UP000177082">
    <property type="component" value="Unassembled WGS sequence"/>
</dbReference>
<dbReference type="SUPFAM" id="SSF46604">
    <property type="entry name" value="Epsilon subunit of F1F0-ATP synthase C-terminal domain"/>
    <property type="match status" value="1"/>
</dbReference>
<keyword evidence="6 8" id="KW-0139">CF(1)</keyword>
<evidence type="ECO:0000313" key="11">
    <source>
        <dbReference type="EMBL" id="OGM64687.1"/>
    </source>
</evidence>
<comment type="caution">
    <text evidence="11">The sequence shown here is derived from an EMBL/GenBank/DDBJ whole genome shotgun (WGS) entry which is preliminary data.</text>
</comment>
<dbReference type="Gene3D" id="2.60.15.10">
    <property type="entry name" value="F0F1 ATP synthase delta/epsilon subunit, N-terminal"/>
    <property type="match status" value="1"/>
</dbReference>
<dbReference type="InterPro" id="IPR036794">
    <property type="entry name" value="ATP_F1_dsu/esu_C_sf"/>
</dbReference>
<keyword evidence="3 8" id="KW-0813">Transport</keyword>
<feature type="domain" description="ATP synthase F1 complex delta/epsilon subunit N-terminal" evidence="10">
    <location>
        <begin position="4"/>
        <end position="83"/>
    </location>
</feature>
<dbReference type="InterPro" id="IPR020546">
    <property type="entry name" value="ATP_synth_F1_dsu/esu_N"/>
</dbReference>
<evidence type="ECO:0000256" key="6">
    <source>
        <dbReference type="ARBA" id="ARBA00023196"/>
    </source>
</evidence>
<sequence length="141" mass="15846">MTNFHVDILTIDREIFSGEVKGITMPGVEGVFTVLAKHMPFVTPLTFGEVTFKDSDNKETFLTVGKGVFLGDGKKASLLIEDASFVDEISESKALEARQRAEELIKKGVSKEEKVAAIYQYRKSLVDIRLARKLRRKETLH</sequence>
<evidence type="ECO:0000256" key="3">
    <source>
        <dbReference type="ARBA" id="ARBA00022448"/>
    </source>
</evidence>
<keyword evidence="7 8" id="KW-0066">ATP synthesis</keyword>
<dbReference type="HAMAP" id="MF_00530">
    <property type="entry name" value="ATP_synth_epsil_bac"/>
    <property type="match status" value="1"/>
</dbReference>
<dbReference type="CDD" id="cd12152">
    <property type="entry name" value="F1-ATPase_delta"/>
    <property type="match status" value="1"/>
</dbReference>
<accession>A0A1F8BKU0</accession>
<dbReference type="SUPFAM" id="SSF51344">
    <property type="entry name" value="Epsilon subunit of F1F0-ATP synthase N-terminal domain"/>
    <property type="match status" value="1"/>
</dbReference>
<comment type="similarity">
    <text evidence="2 8 9">Belongs to the ATPase epsilon chain family.</text>
</comment>
<organism evidence="11 12">
    <name type="scientific">Candidatus Woesebacteria bacterium RIFCSPLOWO2_01_FULL_39_21</name>
    <dbReference type="NCBI Taxonomy" id="1802519"/>
    <lineage>
        <taxon>Bacteria</taxon>
        <taxon>Candidatus Woeseibacteriota</taxon>
    </lineage>
</organism>
<evidence type="ECO:0000256" key="1">
    <source>
        <dbReference type="ARBA" id="ARBA00004202"/>
    </source>
</evidence>
<evidence type="ECO:0000256" key="7">
    <source>
        <dbReference type="ARBA" id="ARBA00023310"/>
    </source>
</evidence>
<dbReference type="EMBL" id="MGHF01000004">
    <property type="protein sequence ID" value="OGM64687.1"/>
    <property type="molecule type" value="Genomic_DNA"/>
</dbReference>
<keyword evidence="4 8" id="KW-0406">Ion transport</keyword>